<dbReference type="OrthoDB" id="5273647at2759"/>
<keyword evidence="4 7" id="KW-0472">Membrane</keyword>
<feature type="transmembrane region" description="Helical" evidence="7">
    <location>
        <begin position="94"/>
        <end position="118"/>
    </location>
</feature>
<feature type="transmembrane region" description="Helical" evidence="7">
    <location>
        <begin position="249"/>
        <end position="269"/>
    </location>
</feature>
<evidence type="ECO:0000259" key="8">
    <source>
        <dbReference type="Pfam" id="PF20684"/>
    </source>
</evidence>
<dbReference type="PANTHER" id="PTHR33048:SF92">
    <property type="entry name" value="INTEGRAL MEMBRANE PROTEIN"/>
    <property type="match status" value="1"/>
</dbReference>
<evidence type="ECO:0000313" key="10">
    <source>
        <dbReference type="Proteomes" id="UP000813427"/>
    </source>
</evidence>
<keyword evidence="10" id="KW-1185">Reference proteome</keyword>
<evidence type="ECO:0000256" key="6">
    <source>
        <dbReference type="SAM" id="MobiDB-lite"/>
    </source>
</evidence>
<comment type="similarity">
    <text evidence="5">Belongs to the SAT4 family.</text>
</comment>
<evidence type="ECO:0000256" key="4">
    <source>
        <dbReference type="ARBA" id="ARBA00023136"/>
    </source>
</evidence>
<dbReference type="GO" id="GO:0016020">
    <property type="term" value="C:membrane"/>
    <property type="evidence" value="ECO:0007669"/>
    <property type="project" value="UniProtKB-SubCell"/>
</dbReference>
<evidence type="ECO:0000256" key="1">
    <source>
        <dbReference type="ARBA" id="ARBA00004141"/>
    </source>
</evidence>
<sequence length="359" mass="40170">MASAPSGAAVLGVIYSLIALAALIIIARIYLRLVIQKQKLVAADWLRIAAWCSAFTTASFDIVFLKEDVLDPSLNYTLVNWDAPPEKLERVLKYMWAGVIPFFTTFYLCKASLLVVYLQLFPPFMKKRRFVVWSVVVYCIVAYITSICLQIFSCFPVRKNWTVAPPEDTCDGTVLERTFQIAWALHFIGSLFLFALPFLVLHKLNMRTRVKISVYCIFLLGLIDIAMSLTRFLTIQLGNVGDFRSITTIELWSALDAYIGLIIACLPALRPYLRRKGSKYDYAESGRPTGNSAVPPRRVAQSGFEELDETPSLEGDLGPRTWAGSSSPDLGAGWSDKKSTRSDVELVTLDASTKDRIHA</sequence>
<evidence type="ECO:0000256" key="2">
    <source>
        <dbReference type="ARBA" id="ARBA00022692"/>
    </source>
</evidence>
<name>A0A8K0RVS4_9HYPO</name>
<evidence type="ECO:0000313" key="9">
    <source>
        <dbReference type="EMBL" id="KAH7242336.1"/>
    </source>
</evidence>
<dbReference type="EMBL" id="JAGPXF010000005">
    <property type="protein sequence ID" value="KAH7242336.1"/>
    <property type="molecule type" value="Genomic_DNA"/>
</dbReference>
<dbReference type="AlphaFoldDB" id="A0A8K0RVS4"/>
<protein>
    <recommendedName>
        <fullName evidence="8">Rhodopsin domain-containing protein</fullName>
    </recommendedName>
</protein>
<dbReference type="Proteomes" id="UP000813427">
    <property type="component" value="Unassembled WGS sequence"/>
</dbReference>
<feature type="transmembrane region" description="Helical" evidence="7">
    <location>
        <begin position="130"/>
        <end position="152"/>
    </location>
</feature>
<feature type="transmembrane region" description="Helical" evidence="7">
    <location>
        <begin position="181"/>
        <end position="200"/>
    </location>
</feature>
<feature type="transmembrane region" description="Helical" evidence="7">
    <location>
        <begin position="12"/>
        <end position="33"/>
    </location>
</feature>
<dbReference type="Pfam" id="PF20684">
    <property type="entry name" value="Fung_rhodopsin"/>
    <property type="match status" value="1"/>
</dbReference>
<comment type="subcellular location">
    <subcellularLocation>
        <location evidence="1">Membrane</location>
        <topology evidence="1">Multi-pass membrane protein</topology>
    </subcellularLocation>
</comment>
<evidence type="ECO:0000256" key="5">
    <source>
        <dbReference type="ARBA" id="ARBA00038359"/>
    </source>
</evidence>
<dbReference type="InterPro" id="IPR052337">
    <property type="entry name" value="SAT4-like"/>
</dbReference>
<gene>
    <name evidence="9" type="ORF">BKA59DRAFT_480479</name>
</gene>
<keyword evidence="3 7" id="KW-1133">Transmembrane helix</keyword>
<evidence type="ECO:0000256" key="7">
    <source>
        <dbReference type="SAM" id="Phobius"/>
    </source>
</evidence>
<feature type="transmembrane region" description="Helical" evidence="7">
    <location>
        <begin position="45"/>
        <end position="65"/>
    </location>
</feature>
<dbReference type="InterPro" id="IPR049326">
    <property type="entry name" value="Rhodopsin_dom_fungi"/>
</dbReference>
<keyword evidence="2 7" id="KW-0812">Transmembrane</keyword>
<dbReference type="PANTHER" id="PTHR33048">
    <property type="entry name" value="PTH11-LIKE INTEGRAL MEMBRANE PROTEIN (AFU_ORTHOLOGUE AFUA_5G11245)"/>
    <property type="match status" value="1"/>
</dbReference>
<feature type="region of interest" description="Disordered" evidence="6">
    <location>
        <begin position="304"/>
        <end position="341"/>
    </location>
</feature>
<proteinExistence type="inferred from homology"/>
<feature type="domain" description="Rhodopsin" evidence="8">
    <location>
        <begin position="27"/>
        <end position="275"/>
    </location>
</feature>
<reference evidence="9" key="1">
    <citation type="journal article" date="2021" name="Nat. Commun.">
        <title>Genetic determinants of endophytism in the Arabidopsis root mycobiome.</title>
        <authorList>
            <person name="Mesny F."/>
            <person name="Miyauchi S."/>
            <person name="Thiergart T."/>
            <person name="Pickel B."/>
            <person name="Atanasova L."/>
            <person name="Karlsson M."/>
            <person name="Huettel B."/>
            <person name="Barry K.W."/>
            <person name="Haridas S."/>
            <person name="Chen C."/>
            <person name="Bauer D."/>
            <person name="Andreopoulos W."/>
            <person name="Pangilinan J."/>
            <person name="LaButti K."/>
            <person name="Riley R."/>
            <person name="Lipzen A."/>
            <person name="Clum A."/>
            <person name="Drula E."/>
            <person name="Henrissat B."/>
            <person name="Kohler A."/>
            <person name="Grigoriev I.V."/>
            <person name="Martin F.M."/>
            <person name="Hacquard S."/>
        </authorList>
    </citation>
    <scope>NUCLEOTIDE SEQUENCE</scope>
    <source>
        <strain evidence="9">MPI-SDFR-AT-0068</strain>
    </source>
</reference>
<evidence type="ECO:0000256" key="3">
    <source>
        <dbReference type="ARBA" id="ARBA00022989"/>
    </source>
</evidence>
<feature type="transmembrane region" description="Helical" evidence="7">
    <location>
        <begin position="212"/>
        <end position="229"/>
    </location>
</feature>
<accession>A0A8K0RVS4</accession>
<comment type="caution">
    <text evidence="9">The sequence shown here is derived from an EMBL/GenBank/DDBJ whole genome shotgun (WGS) entry which is preliminary data.</text>
</comment>
<organism evidence="9 10">
    <name type="scientific">Fusarium tricinctum</name>
    <dbReference type="NCBI Taxonomy" id="61284"/>
    <lineage>
        <taxon>Eukaryota</taxon>
        <taxon>Fungi</taxon>
        <taxon>Dikarya</taxon>
        <taxon>Ascomycota</taxon>
        <taxon>Pezizomycotina</taxon>
        <taxon>Sordariomycetes</taxon>
        <taxon>Hypocreomycetidae</taxon>
        <taxon>Hypocreales</taxon>
        <taxon>Nectriaceae</taxon>
        <taxon>Fusarium</taxon>
        <taxon>Fusarium tricinctum species complex</taxon>
    </lineage>
</organism>